<name>A0AAF5DS19_STRER</name>
<dbReference type="InterPro" id="IPR029526">
    <property type="entry name" value="PGBD"/>
</dbReference>
<evidence type="ECO:0000313" key="5">
    <source>
        <dbReference type="WBParaSite" id="TCONS_00017101.p1"/>
    </source>
</evidence>
<dbReference type="PANTHER" id="PTHR46599:SF3">
    <property type="entry name" value="PIGGYBAC TRANSPOSABLE ELEMENT-DERIVED PROTEIN 4"/>
    <property type="match status" value="1"/>
</dbReference>
<dbReference type="Pfam" id="PF13842">
    <property type="entry name" value="zf-Tnp_2"/>
    <property type="match status" value="1"/>
</dbReference>
<dbReference type="Pfam" id="PF13843">
    <property type="entry name" value="DDE_Tnp_1_7"/>
    <property type="match status" value="1"/>
</dbReference>
<dbReference type="PANTHER" id="PTHR46599">
    <property type="entry name" value="PIGGYBAC TRANSPOSABLE ELEMENT-DERIVED PROTEIN 4"/>
    <property type="match status" value="1"/>
</dbReference>
<sequence length="523" mass="61006">RFFFFFCFRFRLLCKIDLFTKMSDSDESDLDDYFPSSSGSETSEYDTTSDEEDSDCDYSLKDARRWVRLDIKNLPMPPPRFPFLGQPGIKKNILDASNSLLFFELFFDEQLVLHIVTETNRILILQGITIKPDISLYWSKNKLIETPIFGKLMSRNRFQLIMKFLHFSDNSTFDENSHPNPKLRKIWPVFFDLMKKFSSVYTPERDLSIDESLMLFKGKLSWVQYIPLKRARFGVKLFVLAEAESDYIHNTIIYTGKSTIFDKKYENYGVATKSVMTLIEPFLGKGYCVIADNFYLSPELADVLIQHNTDVYGTLRPNRRDLPENFNKITLKKGEIAAFQRGKITVLSSIHTANCSETDKKVIKPAIVMNYNLTMGGVDKADQALVCYPTTRKRQKRYYVTIFRHLLDIAIWNAFILRKKQLPNIDNYDFRMNLVERIIEKFHVTAPRSAKRQKLQSDCPLRLTARHFPDLVPSTSSKKNASRKCIVCSKTKVRRETRYQCNECDVGLCVQPCFRKYHTADKF</sequence>
<dbReference type="WBParaSite" id="TCONS_00017101.p1">
    <property type="protein sequence ID" value="TCONS_00017101.p1"/>
    <property type="gene ID" value="XLOC_011245"/>
</dbReference>
<evidence type="ECO:0008006" key="6">
    <source>
        <dbReference type="Google" id="ProtNLM"/>
    </source>
</evidence>
<reference evidence="5" key="1">
    <citation type="submission" date="2024-02" db="UniProtKB">
        <authorList>
            <consortium name="WormBaseParasite"/>
        </authorList>
    </citation>
    <scope>IDENTIFICATION</scope>
</reference>
<evidence type="ECO:0000259" key="3">
    <source>
        <dbReference type="Pfam" id="PF13843"/>
    </source>
</evidence>
<protein>
    <recommendedName>
        <fullName evidence="6">PiggyBac transposable element-derived protein domain-containing protein</fullName>
    </recommendedName>
</protein>
<proteinExistence type="predicted"/>
<keyword evidence="4" id="KW-1185">Reference proteome</keyword>
<evidence type="ECO:0000313" key="4">
    <source>
        <dbReference type="Proteomes" id="UP000035681"/>
    </source>
</evidence>
<feature type="region of interest" description="Disordered" evidence="1">
    <location>
        <begin position="32"/>
        <end position="56"/>
    </location>
</feature>
<feature type="compositionally biased region" description="Acidic residues" evidence="1">
    <location>
        <begin position="43"/>
        <end position="56"/>
    </location>
</feature>
<accession>A0AAF5DS19</accession>
<dbReference type="AlphaFoldDB" id="A0AAF5DS19"/>
<dbReference type="InterPro" id="IPR032718">
    <property type="entry name" value="PGBD4_Znf_C"/>
</dbReference>
<organism evidence="4 5">
    <name type="scientific">Strongyloides stercoralis</name>
    <name type="common">Threadworm</name>
    <dbReference type="NCBI Taxonomy" id="6248"/>
    <lineage>
        <taxon>Eukaryota</taxon>
        <taxon>Metazoa</taxon>
        <taxon>Ecdysozoa</taxon>
        <taxon>Nematoda</taxon>
        <taxon>Chromadorea</taxon>
        <taxon>Rhabditida</taxon>
        <taxon>Tylenchina</taxon>
        <taxon>Panagrolaimomorpha</taxon>
        <taxon>Strongyloidoidea</taxon>
        <taxon>Strongyloididae</taxon>
        <taxon>Strongyloides</taxon>
    </lineage>
</organism>
<evidence type="ECO:0000259" key="2">
    <source>
        <dbReference type="Pfam" id="PF13842"/>
    </source>
</evidence>
<feature type="domain" description="PiggyBac transposable element-derived protein" evidence="3">
    <location>
        <begin position="103"/>
        <end position="415"/>
    </location>
</feature>
<evidence type="ECO:0000256" key="1">
    <source>
        <dbReference type="SAM" id="MobiDB-lite"/>
    </source>
</evidence>
<feature type="domain" description="PiggyBac transposable element-derived protein 4 C-terminal zinc-finger" evidence="2">
    <location>
        <begin position="477"/>
        <end position="518"/>
    </location>
</feature>
<dbReference type="Proteomes" id="UP000035681">
    <property type="component" value="Unplaced"/>
</dbReference>